<reference evidence="2" key="1">
    <citation type="journal article" date="2023" name="Front. Plant Sci.">
        <title>Chromosomal-level genome assembly of Melastoma candidum provides insights into trichome evolution.</title>
        <authorList>
            <person name="Zhong Y."/>
            <person name="Wu W."/>
            <person name="Sun C."/>
            <person name="Zou P."/>
            <person name="Liu Y."/>
            <person name="Dai S."/>
            <person name="Zhou R."/>
        </authorList>
    </citation>
    <scope>NUCLEOTIDE SEQUENCE [LARGE SCALE GENOMIC DNA]</scope>
</reference>
<sequence length="215" mass="23327">MGALYRGRFETMVGRADPAVHGDGTNRGYTEWVSTLAKIAEGLLLVGLALPETGTLVADDLEGEQSKSLEKLEPPHQEDESPPVIGRKDLLFMTKERGDLGALVSRAWERQSKPQKGCNAAGRAAALLQSSNVIILPSLQSNHGPVNLGIVPRRQSREAIGEGCLRTPRATRWESYPSKLIVCHDLGCEIIQVVMIFGNHHQVQSVPCGRGIVGF</sequence>
<dbReference type="EMBL" id="CM042888">
    <property type="protein sequence ID" value="KAI4325925.1"/>
    <property type="molecule type" value="Genomic_DNA"/>
</dbReference>
<organism evidence="1 2">
    <name type="scientific">Melastoma candidum</name>
    <dbReference type="NCBI Taxonomy" id="119954"/>
    <lineage>
        <taxon>Eukaryota</taxon>
        <taxon>Viridiplantae</taxon>
        <taxon>Streptophyta</taxon>
        <taxon>Embryophyta</taxon>
        <taxon>Tracheophyta</taxon>
        <taxon>Spermatophyta</taxon>
        <taxon>Magnoliopsida</taxon>
        <taxon>eudicotyledons</taxon>
        <taxon>Gunneridae</taxon>
        <taxon>Pentapetalae</taxon>
        <taxon>rosids</taxon>
        <taxon>malvids</taxon>
        <taxon>Myrtales</taxon>
        <taxon>Melastomataceae</taxon>
        <taxon>Melastomatoideae</taxon>
        <taxon>Melastomateae</taxon>
        <taxon>Melastoma</taxon>
    </lineage>
</organism>
<name>A0ACB9MU28_9MYRT</name>
<gene>
    <name evidence="1" type="ORF">MLD38_031286</name>
</gene>
<proteinExistence type="predicted"/>
<comment type="caution">
    <text evidence="1">The sequence shown here is derived from an EMBL/GenBank/DDBJ whole genome shotgun (WGS) entry which is preliminary data.</text>
</comment>
<evidence type="ECO:0000313" key="2">
    <source>
        <dbReference type="Proteomes" id="UP001057402"/>
    </source>
</evidence>
<dbReference type="Proteomes" id="UP001057402">
    <property type="component" value="Chromosome 9"/>
</dbReference>
<evidence type="ECO:0000313" key="1">
    <source>
        <dbReference type="EMBL" id="KAI4325925.1"/>
    </source>
</evidence>
<keyword evidence="2" id="KW-1185">Reference proteome</keyword>
<accession>A0ACB9MU28</accession>
<protein>
    <submittedName>
        <fullName evidence="1">Uncharacterized protein</fullName>
    </submittedName>
</protein>